<feature type="chain" id="PRO_5021831990" evidence="3">
    <location>
        <begin position="23"/>
        <end position="642"/>
    </location>
</feature>
<dbReference type="InterPro" id="IPR018702">
    <property type="entry name" value="DUF2207"/>
</dbReference>
<feature type="transmembrane region" description="Helical" evidence="2">
    <location>
        <begin position="380"/>
        <end position="406"/>
    </location>
</feature>
<evidence type="ECO:0000256" key="1">
    <source>
        <dbReference type="SAM" id="MobiDB-lite"/>
    </source>
</evidence>
<dbReference type="EMBL" id="VMRY01000005">
    <property type="protein sequence ID" value="TVT59119.1"/>
    <property type="molecule type" value="Genomic_DNA"/>
</dbReference>
<dbReference type="InterPro" id="IPR048389">
    <property type="entry name" value="YciQ-like_C"/>
</dbReference>
<reference evidence="6 7" key="1">
    <citation type="submission" date="2019-07" db="EMBL/GenBank/DDBJ databases">
        <title>The pathways for chlorine oxyanion respiration interact through the shared metabolite chlorate.</title>
        <authorList>
            <person name="Barnum T.P."/>
            <person name="Cheng Y."/>
            <person name="Hill K.A."/>
            <person name="Lucas L.N."/>
            <person name="Carlson H.K."/>
            <person name="Coates J.D."/>
        </authorList>
    </citation>
    <scope>NUCLEOTIDE SEQUENCE [LARGE SCALE GENOMIC DNA]</scope>
    <source>
        <strain evidence="6">BK-3</strain>
    </source>
</reference>
<feature type="transmembrane region" description="Helical" evidence="2">
    <location>
        <begin position="240"/>
        <end position="260"/>
    </location>
</feature>
<keyword evidence="2" id="KW-1133">Transmembrane helix</keyword>
<feature type="compositionally biased region" description="Gly residues" evidence="1">
    <location>
        <begin position="623"/>
        <end position="642"/>
    </location>
</feature>
<feature type="transmembrane region" description="Helical" evidence="2">
    <location>
        <begin position="412"/>
        <end position="437"/>
    </location>
</feature>
<evidence type="ECO:0000259" key="5">
    <source>
        <dbReference type="Pfam" id="PF20990"/>
    </source>
</evidence>
<dbReference type="Proteomes" id="UP000317355">
    <property type="component" value="Unassembled WGS sequence"/>
</dbReference>
<accession>A0A558DDL6</accession>
<comment type="caution">
    <text evidence="6">The sequence shown here is derived from an EMBL/GenBank/DDBJ whole genome shotgun (WGS) entry which is preliminary data.</text>
</comment>
<gene>
    <name evidence="6" type="ORF">FHK82_03215</name>
</gene>
<dbReference type="Pfam" id="PF09972">
    <property type="entry name" value="DUF2207"/>
    <property type="match status" value="1"/>
</dbReference>
<dbReference type="AlphaFoldDB" id="A0A558DDL6"/>
<keyword evidence="3" id="KW-0732">Signal</keyword>
<dbReference type="Pfam" id="PF20990">
    <property type="entry name" value="DUF2207_C"/>
    <property type="match status" value="1"/>
</dbReference>
<feature type="domain" description="Predicted membrane protein YciQ-like C-terminal" evidence="5">
    <location>
        <begin position="273"/>
        <end position="564"/>
    </location>
</feature>
<evidence type="ECO:0000313" key="6">
    <source>
        <dbReference type="EMBL" id="TVT59119.1"/>
    </source>
</evidence>
<feature type="region of interest" description="Disordered" evidence="1">
    <location>
        <begin position="607"/>
        <end position="642"/>
    </location>
</feature>
<feature type="transmembrane region" description="Helical" evidence="2">
    <location>
        <begin position="449"/>
        <end position="467"/>
    </location>
</feature>
<keyword evidence="2" id="KW-0812">Transmembrane</keyword>
<name>A0A558DDL6_9GAMM</name>
<organism evidence="6 7">
    <name type="scientific">Sedimenticola thiotaurini</name>
    <dbReference type="NCBI Taxonomy" id="1543721"/>
    <lineage>
        <taxon>Bacteria</taxon>
        <taxon>Pseudomonadati</taxon>
        <taxon>Pseudomonadota</taxon>
        <taxon>Gammaproteobacteria</taxon>
        <taxon>Chromatiales</taxon>
        <taxon>Sedimenticolaceae</taxon>
        <taxon>Sedimenticola</taxon>
    </lineage>
</organism>
<protein>
    <submittedName>
        <fullName evidence="6">DUF2207 domain-containing protein</fullName>
    </submittedName>
</protein>
<evidence type="ECO:0000259" key="4">
    <source>
        <dbReference type="Pfam" id="PF09972"/>
    </source>
</evidence>
<feature type="compositionally biased region" description="Low complexity" evidence="1">
    <location>
        <begin position="607"/>
        <end position="622"/>
    </location>
</feature>
<feature type="domain" description="DUF2207" evidence="4">
    <location>
        <begin position="26"/>
        <end position="217"/>
    </location>
</feature>
<feature type="transmembrane region" description="Helical" evidence="2">
    <location>
        <begin position="473"/>
        <end position="498"/>
    </location>
</feature>
<evidence type="ECO:0000256" key="3">
    <source>
        <dbReference type="SAM" id="SignalP"/>
    </source>
</evidence>
<sequence length="642" mass="69950">MPYFVMRWLVVILLLTSQNSLASEAILDYFSDIQVQQDGGMVVEETIEVRAEGDIIQRGIFRDFPTDYTDRLGTHYRVDFELLEVRRDGKPEPYHTERRDNGIRIYVGNKNVFLKPGNYRYSLRYTTRRQLGFFEQHDELYWNVTGNGWAFPIQKASARVQLPNTVPPGAIQVEGYTGAQGATGQDYRAEVTGDGDALFETTALLPGNHGLTIVVSWPKGHVVEPDQQQKLAWFMADNQGLLLAAGGLLLLLAYYLIAWFRVGRDPQGKAIIPLYEPAKGYSPASMRFVRKMGYDDQTFGAAIINMAVKGYLTIKESKSGTFTLTKTGESPKLAPGEAAIASALFSGRSGSIDLKQKNHVRLGKALKAHKNALKRDYEKIYFLTNSGYIVPGVLITLALLVGGIITSQSEEALAIGGFMMVWLSIWTIAVYKLALGVFQAWRSALHSKAIGYAKAIVSTLFALPFFAGEVFGIGMLTFAISLPFTLVLLIAVGINFLFYEWLKAPTLAGQKLLQQVEGFRLYLSVAEQEELDFKHPVKKTPELFEAYLPYAIALDVEQQWAQRFSSILAAAGKESGTYHPGWYSGRSWSSHNLSGFTTAMGSAMGSAISASSSAPGSSSGSSGSSGGGSSGGGGGGGGGGGW</sequence>
<feature type="signal peptide" evidence="3">
    <location>
        <begin position="1"/>
        <end position="22"/>
    </location>
</feature>
<proteinExistence type="predicted"/>
<evidence type="ECO:0000256" key="2">
    <source>
        <dbReference type="SAM" id="Phobius"/>
    </source>
</evidence>
<keyword evidence="2" id="KW-0472">Membrane</keyword>
<evidence type="ECO:0000313" key="7">
    <source>
        <dbReference type="Proteomes" id="UP000317355"/>
    </source>
</evidence>